<sequence length="148" mass="16324">MVSSTMAGVDLPTRRLSPSPPAYKRDPRLPPLSPHTAALSLLSPRPPRRSLLVLPPSQLWPPLAGGRDLIGARRRHHPLCRFLLFPVHPSVEHEDRGNDDDTDDPKFLAVSSSPPATPSTSRRRVCSMRTILPFRRISSSSPSTSKTL</sequence>
<protein>
    <submittedName>
        <fullName evidence="2">Uncharacterized protein</fullName>
    </submittedName>
</protein>
<dbReference type="OMA" id="HHPLCRF"/>
<evidence type="ECO:0000256" key="1">
    <source>
        <dbReference type="SAM" id="MobiDB-lite"/>
    </source>
</evidence>
<reference evidence="2" key="1">
    <citation type="submission" date="2015-06" db="UniProtKB">
        <authorList>
            <consortium name="EnsemblPlants"/>
        </authorList>
    </citation>
    <scope>IDENTIFICATION</scope>
</reference>
<keyword evidence="3" id="KW-1185">Reference proteome</keyword>
<evidence type="ECO:0000313" key="2">
    <source>
        <dbReference type="EnsemblPlants" id="ORGLA05G0155200.1"/>
    </source>
</evidence>
<reference evidence="2 3" key="2">
    <citation type="submission" date="2018-04" db="EMBL/GenBank/DDBJ databases">
        <title>OglaRS2 (Oryza glaberrima Reference Sequence Version 2).</title>
        <authorList>
            <person name="Zhang J."/>
            <person name="Kudrna D."/>
            <person name="Lee S."/>
            <person name="Talag J."/>
            <person name="Rajasekar S."/>
            <person name="Wing R.A."/>
        </authorList>
    </citation>
    <scope>NUCLEOTIDE SEQUENCE [LARGE SCALE GENOMIC DNA]</scope>
    <source>
        <strain evidence="2 3">cv. IRGC 96717</strain>
    </source>
</reference>
<feature type="compositionally biased region" description="Low complexity" evidence="1">
    <location>
        <begin position="39"/>
        <end position="57"/>
    </location>
</feature>
<dbReference type="AlphaFoldDB" id="I1PW04"/>
<dbReference type="EnsemblPlants" id="ORGLA05G0155200.1">
    <property type="protein sequence ID" value="ORGLA05G0155200.1"/>
    <property type="gene ID" value="ORGLA05G0155200"/>
</dbReference>
<evidence type="ECO:0000313" key="3">
    <source>
        <dbReference type="Proteomes" id="UP000007306"/>
    </source>
</evidence>
<dbReference type="Gramene" id="ORGLA05G0155200.1">
    <property type="protein sequence ID" value="ORGLA05G0155200.1"/>
    <property type="gene ID" value="ORGLA05G0155200"/>
</dbReference>
<accession>I1PW04</accession>
<organism evidence="2 3">
    <name type="scientific">Oryza glaberrima</name>
    <name type="common">African rice</name>
    <dbReference type="NCBI Taxonomy" id="4538"/>
    <lineage>
        <taxon>Eukaryota</taxon>
        <taxon>Viridiplantae</taxon>
        <taxon>Streptophyta</taxon>
        <taxon>Embryophyta</taxon>
        <taxon>Tracheophyta</taxon>
        <taxon>Spermatophyta</taxon>
        <taxon>Magnoliopsida</taxon>
        <taxon>Liliopsida</taxon>
        <taxon>Poales</taxon>
        <taxon>Poaceae</taxon>
        <taxon>BOP clade</taxon>
        <taxon>Oryzoideae</taxon>
        <taxon>Oryzeae</taxon>
        <taxon>Oryzinae</taxon>
        <taxon>Oryza</taxon>
    </lineage>
</organism>
<feature type="compositionally biased region" description="Low complexity" evidence="1">
    <location>
        <begin position="109"/>
        <end position="120"/>
    </location>
</feature>
<proteinExistence type="predicted"/>
<dbReference type="Proteomes" id="UP000007306">
    <property type="component" value="Chromosome 5"/>
</dbReference>
<dbReference type="HOGENOM" id="CLU_1790145_0_0_1"/>
<name>I1PW04_ORYGL</name>
<feature type="region of interest" description="Disordered" evidence="1">
    <location>
        <begin position="1"/>
        <end position="57"/>
    </location>
</feature>
<feature type="region of interest" description="Disordered" evidence="1">
    <location>
        <begin position="91"/>
        <end position="125"/>
    </location>
</feature>